<dbReference type="Proteomes" id="UP000824136">
    <property type="component" value="Unassembled WGS sequence"/>
</dbReference>
<keyword evidence="2" id="KW-0418">Kinase</keyword>
<dbReference type="EMBL" id="DVLL01000011">
    <property type="protein sequence ID" value="HIT58576.1"/>
    <property type="molecule type" value="Genomic_DNA"/>
</dbReference>
<reference evidence="2" key="1">
    <citation type="submission" date="2020-10" db="EMBL/GenBank/DDBJ databases">
        <authorList>
            <person name="Gilroy R."/>
        </authorList>
    </citation>
    <scope>NUCLEOTIDE SEQUENCE</scope>
    <source>
        <strain evidence="2">CHK33-4379</strain>
    </source>
</reference>
<proteinExistence type="predicted"/>
<dbReference type="InterPro" id="IPR027417">
    <property type="entry name" value="P-loop_NTPase"/>
</dbReference>
<dbReference type="InterPro" id="IPR003593">
    <property type="entry name" value="AAA+_ATPase"/>
</dbReference>
<sequence>MEKIITTSEINLGISESAQEFILKSERAVTDQIESIANKIISDGSESKPLILISGPSGSGKTTVASMLSDMVRSKGYNICYISMDSYFKGFNDVEKRLKSENKIDLESPERLDAEFLNSELKRLIDGQSIHVAEYDFSTNTRVMTDRLINRNGGFVVVEGIHALNPAVLGQKDSFSERIYASVRTRVVDSEGDKLHPSKIRLLRRMLRDKLFRDRTIEETIMMYHSVEMGEQNYILPYKCRAHFQIDTFLAYEPAIYRTFLPKLRELSGELPEVVDIVRALDELLPLGTEHIPSGALMREFIGG</sequence>
<dbReference type="Pfam" id="PF00485">
    <property type="entry name" value="PRK"/>
    <property type="match status" value="1"/>
</dbReference>
<dbReference type="AlphaFoldDB" id="A0A9D1GSD8"/>
<dbReference type="GO" id="GO:0005524">
    <property type="term" value="F:ATP binding"/>
    <property type="evidence" value="ECO:0007669"/>
    <property type="project" value="InterPro"/>
</dbReference>
<evidence type="ECO:0000313" key="2">
    <source>
        <dbReference type="EMBL" id="HIT58576.1"/>
    </source>
</evidence>
<comment type="caution">
    <text evidence="2">The sequence shown here is derived from an EMBL/GenBank/DDBJ whole genome shotgun (WGS) entry which is preliminary data.</text>
</comment>
<dbReference type="InterPro" id="IPR006083">
    <property type="entry name" value="PRK/URK"/>
</dbReference>
<dbReference type="Gene3D" id="3.40.50.300">
    <property type="entry name" value="P-loop containing nucleotide triphosphate hydrolases"/>
    <property type="match status" value="1"/>
</dbReference>
<evidence type="ECO:0000313" key="3">
    <source>
        <dbReference type="Proteomes" id="UP000824136"/>
    </source>
</evidence>
<dbReference type="SMART" id="SM00382">
    <property type="entry name" value="AAA"/>
    <property type="match status" value="1"/>
</dbReference>
<name>A0A9D1GSD8_9FIRM</name>
<gene>
    <name evidence="2" type="ORF">IAC39_02515</name>
</gene>
<reference evidence="2" key="2">
    <citation type="journal article" date="2021" name="PeerJ">
        <title>Extensive microbial diversity within the chicken gut microbiome revealed by metagenomics and culture.</title>
        <authorList>
            <person name="Gilroy R."/>
            <person name="Ravi A."/>
            <person name="Getino M."/>
            <person name="Pursley I."/>
            <person name="Horton D.L."/>
            <person name="Alikhan N.F."/>
            <person name="Baker D."/>
            <person name="Gharbi K."/>
            <person name="Hall N."/>
            <person name="Watson M."/>
            <person name="Adriaenssens E.M."/>
            <person name="Foster-Nyarko E."/>
            <person name="Jarju S."/>
            <person name="Secka A."/>
            <person name="Antonio M."/>
            <person name="Oren A."/>
            <person name="Chaudhuri R.R."/>
            <person name="La Ragione R."/>
            <person name="Hildebrand F."/>
            <person name="Pallen M.J."/>
        </authorList>
    </citation>
    <scope>NUCLEOTIDE SEQUENCE</scope>
    <source>
        <strain evidence="2">CHK33-4379</strain>
    </source>
</reference>
<dbReference type="SUPFAM" id="SSF52540">
    <property type="entry name" value="P-loop containing nucleoside triphosphate hydrolases"/>
    <property type="match status" value="1"/>
</dbReference>
<feature type="domain" description="AAA+ ATPase" evidence="1">
    <location>
        <begin position="47"/>
        <end position="218"/>
    </location>
</feature>
<organism evidence="2 3">
    <name type="scientific">Candidatus Faeciplasma pullistercoris</name>
    <dbReference type="NCBI Taxonomy" id="2840800"/>
    <lineage>
        <taxon>Bacteria</taxon>
        <taxon>Bacillati</taxon>
        <taxon>Bacillota</taxon>
        <taxon>Clostridia</taxon>
        <taxon>Eubacteriales</taxon>
        <taxon>Oscillospiraceae</taxon>
        <taxon>Oscillospiraceae incertae sedis</taxon>
        <taxon>Candidatus Faeciplasma</taxon>
    </lineage>
</organism>
<keyword evidence="2" id="KW-0808">Transferase</keyword>
<dbReference type="PANTHER" id="PTHR10285">
    <property type="entry name" value="URIDINE KINASE"/>
    <property type="match status" value="1"/>
</dbReference>
<dbReference type="PRINTS" id="PR00988">
    <property type="entry name" value="URIDINKINASE"/>
</dbReference>
<dbReference type="GO" id="GO:0016301">
    <property type="term" value="F:kinase activity"/>
    <property type="evidence" value="ECO:0007669"/>
    <property type="project" value="UniProtKB-KW"/>
</dbReference>
<protein>
    <submittedName>
        <fullName evidence="2">Nucleoside kinase</fullName>
    </submittedName>
</protein>
<evidence type="ECO:0000259" key="1">
    <source>
        <dbReference type="SMART" id="SM00382"/>
    </source>
</evidence>
<accession>A0A9D1GSD8</accession>